<evidence type="ECO:0000256" key="1">
    <source>
        <dbReference type="SAM" id="MobiDB-lite"/>
    </source>
</evidence>
<comment type="caution">
    <text evidence="3">The sequence shown here is derived from an EMBL/GenBank/DDBJ whole genome shotgun (WGS) entry which is preliminary data.</text>
</comment>
<sequence length="226" mass="23884">MYMTRIARVLLPLALLPSLLLTACGTDKVVDTGRAPLAPVPDRAELTARAEALGFAPGLVYVTEAPGFTLARQSVGVYGADGFSAAYWSRRNSAQLLLHVDRGTMTAESCPERPLGRGTEGPVGCERDGDAWYRTSAGQHEYAVPRDGHLVLISAATDAVDRATLRTAARAAHRPTDAELACILPRSRHDEPRPALSSPHDGQPAERGDLPPVGDGAPDNEVGTSG</sequence>
<reference evidence="3" key="1">
    <citation type="submission" date="2023-04" db="EMBL/GenBank/DDBJ databases">
        <title>Genomic diversity of scab-causing Streptomyces spp. in the province of Quebec, Canada.</title>
        <authorList>
            <person name="Biessy A."/>
            <person name="Cadieux M."/>
            <person name="Ciotola M."/>
            <person name="Filion M."/>
        </authorList>
    </citation>
    <scope>NUCLEOTIDE SEQUENCE</scope>
    <source>
        <strain evidence="3">B21-115</strain>
    </source>
</reference>
<protein>
    <recommendedName>
        <fullName evidence="5">Membrane lipoprotein</fullName>
    </recommendedName>
</protein>
<proteinExistence type="predicted"/>
<organism evidence="3 4">
    <name type="scientific">Streptomyces bottropensis</name>
    <dbReference type="NCBI Taxonomy" id="42235"/>
    <lineage>
        <taxon>Bacteria</taxon>
        <taxon>Bacillati</taxon>
        <taxon>Actinomycetota</taxon>
        <taxon>Actinomycetes</taxon>
        <taxon>Kitasatosporales</taxon>
        <taxon>Streptomycetaceae</taxon>
        <taxon>Streptomyces</taxon>
    </lineage>
</organism>
<keyword evidence="2" id="KW-0732">Signal</keyword>
<dbReference type="Proteomes" id="UP001310290">
    <property type="component" value="Unassembled WGS sequence"/>
</dbReference>
<gene>
    <name evidence="3" type="ORF">QBA35_27825</name>
</gene>
<keyword evidence="4" id="KW-1185">Reference proteome</keyword>
<evidence type="ECO:0000313" key="3">
    <source>
        <dbReference type="EMBL" id="MEH0637088.1"/>
    </source>
</evidence>
<dbReference type="RefSeq" id="WP_334660162.1">
    <property type="nucleotide sequence ID" value="NZ_JARULZ010000002.1"/>
</dbReference>
<dbReference type="PROSITE" id="PS51257">
    <property type="entry name" value="PROKAR_LIPOPROTEIN"/>
    <property type="match status" value="1"/>
</dbReference>
<evidence type="ECO:0008006" key="5">
    <source>
        <dbReference type="Google" id="ProtNLM"/>
    </source>
</evidence>
<name>A0ABU8ATS0_9ACTN</name>
<accession>A0ABU8ATS0</accession>
<evidence type="ECO:0000313" key="4">
    <source>
        <dbReference type="Proteomes" id="UP001310290"/>
    </source>
</evidence>
<feature type="signal peptide" evidence="2">
    <location>
        <begin position="1"/>
        <end position="23"/>
    </location>
</feature>
<evidence type="ECO:0000256" key="2">
    <source>
        <dbReference type="SAM" id="SignalP"/>
    </source>
</evidence>
<feature type="region of interest" description="Disordered" evidence="1">
    <location>
        <begin position="183"/>
        <end position="226"/>
    </location>
</feature>
<dbReference type="EMBL" id="JARULZ010000002">
    <property type="protein sequence ID" value="MEH0637088.1"/>
    <property type="molecule type" value="Genomic_DNA"/>
</dbReference>
<feature type="chain" id="PRO_5047456650" description="Membrane lipoprotein" evidence="2">
    <location>
        <begin position="24"/>
        <end position="226"/>
    </location>
</feature>